<evidence type="ECO:0000256" key="4">
    <source>
        <dbReference type="ARBA" id="ARBA00022728"/>
    </source>
</evidence>
<evidence type="ECO:0000256" key="1">
    <source>
        <dbReference type="ARBA" id="ARBA00004123"/>
    </source>
</evidence>
<comment type="subcellular location">
    <subcellularLocation>
        <location evidence="1 7">Nucleus</location>
    </subcellularLocation>
</comment>
<organism evidence="8 9">
    <name type="scientific">Ordospora colligata OC4</name>
    <dbReference type="NCBI Taxonomy" id="1354746"/>
    <lineage>
        <taxon>Eukaryota</taxon>
        <taxon>Fungi</taxon>
        <taxon>Fungi incertae sedis</taxon>
        <taxon>Microsporidia</taxon>
        <taxon>Ordosporidae</taxon>
        <taxon>Ordospora</taxon>
    </lineage>
</organism>
<keyword evidence="9" id="KW-1185">Reference proteome</keyword>
<gene>
    <name evidence="8" type="ORF">M896_050530</name>
</gene>
<dbReference type="GO" id="GO:0005681">
    <property type="term" value="C:spliceosomal complex"/>
    <property type="evidence" value="ECO:0007669"/>
    <property type="project" value="UniProtKB-KW"/>
</dbReference>
<name>A0A0B2UEZ7_9MICR</name>
<comment type="similarity">
    <text evidence="2 7">Belongs to the PRP38 family.</text>
</comment>
<evidence type="ECO:0000256" key="2">
    <source>
        <dbReference type="ARBA" id="ARBA00006164"/>
    </source>
</evidence>
<evidence type="ECO:0000256" key="3">
    <source>
        <dbReference type="ARBA" id="ARBA00022664"/>
    </source>
</evidence>
<dbReference type="Proteomes" id="UP000031056">
    <property type="component" value="Unassembled WGS sequence"/>
</dbReference>
<evidence type="ECO:0000256" key="5">
    <source>
        <dbReference type="ARBA" id="ARBA00023187"/>
    </source>
</evidence>
<sequence>MQYKRIGKIAREKIIESQEFRAMRSLTYSDLVNEICKLNSIGGMIRNTPHRFICLVHKLDSISLIDDVVAEALEDMKPRHIGPSLTANDFKGNVYLLTAFLLYLRLSVNFHQYRDLIKCFEADFRKITVVNEQNTRFSMYIDVFVDDLLNKPRVLGICLNI</sequence>
<evidence type="ECO:0000313" key="9">
    <source>
        <dbReference type="Proteomes" id="UP000031056"/>
    </source>
</evidence>
<dbReference type="PANTHER" id="PTHR23142">
    <property type="entry name" value="PRE-MRNA-SPLICING FACTOR 38A-RELATED"/>
    <property type="match status" value="1"/>
</dbReference>
<dbReference type="RefSeq" id="XP_014563688.1">
    <property type="nucleotide sequence ID" value="XM_014708202.1"/>
</dbReference>
<dbReference type="GO" id="GO:0000398">
    <property type="term" value="P:mRNA splicing, via spliceosome"/>
    <property type="evidence" value="ECO:0007669"/>
    <property type="project" value="UniProtKB-UniRule"/>
</dbReference>
<dbReference type="EMBL" id="JOKQ01000005">
    <property type="protein sequence ID" value="KHN69646.1"/>
    <property type="molecule type" value="Genomic_DNA"/>
</dbReference>
<accession>A0A0B2UEZ7</accession>
<protein>
    <recommendedName>
        <fullName evidence="7">Pre-mRNA-splicing factor 38</fullName>
    </recommendedName>
</protein>
<dbReference type="Pfam" id="PF03371">
    <property type="entry name" value="PRP38"/>
    <property type="match status" value="1"/>
</dbReference>
<dbReference type="VEuPathDB" id="MicrosporidiaDB:M896_050530"/>
<dbReference type="InterPro" id="IPR005037">
    <property type="entry name" value="PRP38"/>
</dbReference>
<dbReference type="OrthoDB" id="190958at2759"/>
<reference evidence="8 9" key="1">
    <citation type="journal article" date="2014" name="MBio">
        <title>The Ordospora colligata genome; evolution of extreme reduction in microsporidia and host-to-parasite horizontal gene transfer.</title>
        <authorList>
            <person name="Pombert J.-F."/>
            <person name="Haag K.L."/>
            <person name="Beidas S."/>
            <person name="Ebert D."/>
            <person name="Keeling P.J."/>
        </authorList>
    </citation>
    <scope>NUCLEOTIDE SEQUENCE [LARGE SCALE GENOMIC DNA]</scope>
    <source>
        <strain evidence="8 9">OC4</strain>
    </source>
</reference>
<dbReference type="InParanoid" id="A0A0B2UEZ7"/>
<keyword evidence="6 7" id="KW-0539">Nucleus</keyword>
<evidence type="ECO:0000256" key="6">
    <source>
        <dbReference type="ARBA" id="ARBA00023242"/>
    </source>
</evidence>
<evidence type="ECO:0000313" key="8">
    <source>
        <dbReference type="EMBL" id="KHN69646.1"/>
    </source>
</evidence>
<dbReference type="STRING" id="1354746.A0A0B2UEZ7"/>
<comment type="caution">
    <text evidence="8">The sequence shown here is derived from an EMBL/GenBank/DDBJ whole genome shotgun (WGS) entry which is preliminary data.</text>
</comment>
<dbReference type="HOGENOM" id="CLU_1618990_0_0_1"/>
<keyword evidence="5 7" id="KW-0508">mRNA splicing</keyword>
<dbReference type="FunCoup" id="A0A0B2UEZ7">
    <property type="interactions" value="207"/>
</dbReference>
<comment type="function">
    <text evidence="7">Required for pre-mRNA splicing.</text>
</comment>
<keyword evidence="4 7" id="KW-0747">Spliceosome</keyword>
<evidence type="ECO:0000256" key="7">
    <source>
        <dbReference type="RuleBase" id="RU367025"/>
    </source>
</evidence>
<dbReference type="AlphaFoldDB" id="A0A0B2UEZ7"/>
<keyword evidence="3 7" id="KW-0507">mRNA processing</keyword>
<proteinExistence type="inferred from homology"/>
<dbReference type="GeneID" id="26261706"/>